<accession>A0A3P7JYP3</accession>
<reference evidence="1 2" key="1">
    <citation type="submission" date="2018-11" db="EMBL/GenBank/DDBJ databases">
        <authorList>
            <consortium name="Pathogen Informatics"/>
        </authorList>
    </citation>
    <scope>NUCLEOTIDE SEQUENCE [LARGE SCALE GENOMIC DNA]</scope>
</reference>
<proteinExistence type="predicted"/>
<evidence type="ECO:0000313" key="1">
    <source>
        <dbReference type="EMBL" id="VDM85059.1"/>
    </source>
</evidence>
<organism evidence="1 2">
    <name type="scientific">Strongylus vulgaris</name>
    <name type="common">Blood worm</name>
    <dbReference type="NCBI Taxonomy" id="40348"/>
    <lineage>
        <taxon>Eukaryota</taxon>
        <taxon>Metazoa</taxon>
        <taxon>Ecdysozoa</taxon>
        <taxon>Nematoda</taxon>
        <taxon>Chromadorea</taxon>
        <taxon>Rhabditida</taxon>
        <taxon>Rhabditina</taxon>
        <taxon>Rhabditomorpha</taxon>
        <taxon>Strongyloidea</taxon>
        <taxon>Strongylidae</taxon>
        <taxon>Strongylus</taxon>
    </lineage>
</organism>
<sequence>MYFQCDLNVSAPVFVQKLIDKAKPKFMCDKAKALRRAIRKMHIDPEHLEKW</sequence>
<dbReference type="AlphaFoldDB" id="A0A3P7JYP3"/>
<dbReference type="OrthoDB" id="5873740at2759"/>
<dbReference type="EMBL" id="UYYB01135797">
    <property type="protein sequence ID" value="VDM85059.1"/>
    <property type="molecule type" value="Genomic_DNA"/>
</dbReference>
<dbReference type="Proteomes" id="UP000270094">
    <property type="component" value="Unassembled WGS sequence"/>
</dbReference>
<keyword evidence="2" id="KW-1185">Reference proteome</keyword>
<evidence type="ECO:0000313" key="2">
    <source>
        <dbReference type="Proteomes" id="UP000270094"/>
    </source>
</evidence>
<name>A0A3P7JYP3_STRVU</name>
<gene>
    <name evidence="1" type="ORF">SVUK_LOCUS20057</name>
</gene>
<protein>
    <submittedName>
        <fullName evidence="1">Uncharacterized protein</fullName>
    </submittedName>
</protein>